<proteinExistence type="predicted"/>
<protein>
    <submittedName>
        <fullName evidence="2">Uncharacterized protein</fullName>
    </submittedName>
</protein>
<keyword evidence="1" id="KW-0472">Membrane</keyword>
<keyword evidence="1" id="KW-0812">Transmembrane</keyword>
<gene>
    <name evidence="2" type="ORF">Tci_899254</name>
</gene>
<feature type="transmembrane region" description="Helical" evidence="1">
    <location>
        <begin position="31"/>
        <end position="51"/>
    </location>
</feature>
<sequence length="61" mass="6526">TGAAVVIGVGAAIGGVREVSESPLFLSGTRLWLWCCYSSSISIILFVSRGVPDVFIRQLNR</sequence>
<evidence type="ECO:0000313" key="2">
    <source>
        <dbReference type="EMBL" id="GFD27285.1"/>
    </source>
</evidence>
<name>A0A699UWQ9_TANCI</name>
<comment type="caution">
    <text evidence="2">The sequence shown here is derived from an EMBL/GenBank/DDBJ whole genome shotgun (WGS) entry which is preliminary data.</text>
</comment>
<reference evidence="2" key="1">
    <citation type="journal article" date="2019" name="Sci. Rep.">
        <title>Draft genome of Tanacetum cinerariifolium, the natural source of mosquito coil.</title>
        <authorList>
            <person name="Yamashiro T."/>
            <person name="Shiraishi A."/>
            <person name="Satake H."/>
            <person name="Nakayama K."/>
        </authorList>
    </citation>
    <scope>NUCLEOTIDE SEQUENCE</scope>
</reference>
<dbReference type="AlphaFoldDB" id="A0A699UWQ9"/>
<organism evidence="2">
    <name type="scientific">Tanacetum cinerariifolium</name>
    <name type="common">Dalmatian daisy</name>
    <name type="synonym">Chrysanthemum cinerariifolium</name>
    <dbReference type="NCBI Taxonomy" id="118510"/>
    <lineage>
        <taxon>Eukaryota</taxon>
        <taxon>Viridiplantae</taxon>
        <taxon>Streptophyta</taxon>
        <taxon>Embryophyta</taxon>
        <taxon>Tracheophyta</taxon>
        <taxon>Spermatophyta</taxon>
        <taxon>Magnoliopsida</taxon>
        <taxon>eudicotyledons</taxon>
        <taxon>Gunneridae</taxon>
        <taxon>Pentapetalae</taxon>
        <taxon>asterids</taxon>
        <taxon>campanulids</taxon>
        <taxon>Asterales</taxon>
        <taxon>Asteraceae</taxon>
        <taxon>Asteroideae</taxon>
        <taxon>Anthemideae</taxon>
        <taxon>Anthemidinae</taxon>
        <taxon>Tanacetum</taxon>
    </lineage>
</organism>
<evidence type="ECO:0000256" key="1">
    <source>
        <dbReference type="SAM" id="Phobius"/>
    </source>
</evidence>
<keyword evidence="1" id="KW-1133">Transmembrane helix</keyword>
<dbReference type="EMBL" id="BKCJ011375765">
    <property type="protein sequence ID" value="GFD27285.1"/>
    <property type="molecule type" value="Genomic_DNA"/>
</dbReference>
<feature type="non-terminal residue" evidence="2">
    <location>
        <position position="1"/>
    </location>
</feature>
<accession>A0A699UWQ9</accession>